<sequence length="383" mass="41510">MHKPGKFQLGKVSLIAVAHFFHDIYTAFLAPLLPLLRDTMGISLTFAGFLSVVQRLPTLLNPLVGVLAERTKARYFVIFTPAITAIAMSLVPVAPDKLTLVLLVLISGISSSFFHVPSPVMMRKVSGDRIGMGMSFYMVGGELARSAGPVAVLGAVELWGMQGVTYFIPTGILASTLLYFRLRNISIAENVNSGNGLAYLKTFKSFFPLIVSIALILFFRAAMKSALTFYLPVFLKSRGESLWFAGIALSILQGAGVIGTFFAGTISDKIGRRNMLLIATIGAPVLFFTFLNTTGWLQIIALIATGLFLFATGPVFLAIVNEYKTEHSSFVNAVFMTTTFLIGAVMVLLVGLMGDYLSLELTYKIVGAFAFLSVPVVLFLPKK</sequence>
<dbReference type="AlphaFoldDB" id="A0A941IYN2"/>
<proteinExistence type="predicted"/>
<dbReference type="Gene3D" id="1.20.1250.20">
    <property type="entry name" value="MFS general substrate transporter like domains"/>
    <property type="match status" value="2"/>
</dbReference>
<feature type="transmembrane region" description="Helical" evidence="5">
    <location>
        <begin position="166"/>
        <end position="182"/>
    </location>
</feature>
<evidence type="ECO:0000256" key="3">
    <source>
        <dbReference type="ARBA" id="ARBA00022989"/>
    </source>
</evidence>
<dbReference type="InterPro" id="IPR005829">
    <property type="entry name" value="Sugar_transporter_CS"/>
</dbReference>
<gene>
    <name evidence="7" type="ORF">KDU71_21025</name>
</gene>
<dbReference type="InterPro" id="IPR011701">
    <property type="entry name" value="MFS"/>
</dbReference>
<keyword evidence="8" id="KW-1185">Reference proteome</keyword>
<evidence type="ECO:0000313" key="8">
    <source>
        <dbReference type="Proteomes" id="UP000679220"/>
    </source>
</evidence>
<dbReference type="RefSeq" id="WP_212193090.1">
    <property type="nucleotide sequence ID" value="NZ_JAGTAR010000048.1"/>
</dbReference>
<organism evidence="7 8">
    <name type="scientific">Carboxylicivirga sediminis</name>
    <dbReference type="NCBI Taxonomy" id="2006564"/>
    <lineage>
        <taxon>Bacteria</taxon>
        <taxon>Pseudomonadati</taxon>
        <taxon>Bacteroidota</taxon>
        <taxon>Bacteroidia</taxon>
        <taxon>Marinilabiliales</taxon>
        <taxon>Marinilabiliaceae</taxon>
        <taxon>Carboxylicivirga</taxon>
    </lineage>
</organism>
<dbReference type="CDD" id="cd17478">
    <property type="entry name" value="MFS_FsR"/>
    <property type="match status" value="1"/>
</dbReference>
<protein>
    <submittedName>
        <fullName evidence="7">MFS transporter</fullName>
    </submittedName>
</protein>
<keyword evidence="3 5" id="KW-1133">Transmembrane helix</keyword>
<keyword evidence="2 5" id="KW-0812">Transmembrane</keyword>
<dbReference type="Pfam" id="PF07690">
    <property type="entry name" value="MFS_1"/>
    <property type="match status" value="1"/>
</dbReference>
<feature type="transmembrane region" description="Helical" evidence="5">
    <location>
        <begin position="12"/>
        <end position="36"/>
    </location>
</feature>
<feature type="transmembrane region" description="Helical" evidence="5">
    <location>
        <begin position="143"/>
        <end position="160"/>
    </location>
</feature>
<comment type="subcellular location">
    <subcellularLocation>
        <location evidence="1">Membrane</location>
        <topology evidence="1">Multi-pass membrane protein</topology>
    </subcellularLocation>
</comment>
<dbReference type="GO" id="GO:0022857">
    <property type="term" value="F:transmembrane transporter activity"/>
    <property type="evidence" value="ECO:0007669"/>
    <property type="project" value="InterPro"/>
</dbReference>
<accession>A0A941IYN2</accession>
<feature type="transmembrane region" description="Helical" evidence="5">
    <location>
        <begin position="275"/>
        <end position="291"/>
    </location>
</feature>
<dbReference type="GO" id="GO:0005886">
    <property type="term" value="C:plasma membrane"/>
    <property type="evidence" value="ECO:0007669"/>
    <property type="project" value="TreeGrafter"/>
</dbReference>
<feature type="transmembrane region" description="Helical" evidence="5">
    <location>
        <begin position="242"/>
        <end position="263"/>
    </location>
</feature>
<feature type="transmembrane region" description="Helical" evidence="5">
    <location>
        <begin position="203"/>
        <end position="222"/>
    </location>
</feature>
<dbReference type="EMBL" id="JAGTAR010000048">
    <property type="protein sequence ID" value="MBR8538066.1"/>
    <property type="molecule type" value="Genomic_DNA"/>
</dbReference>
<dbReference type="InterPro" id="IPR020846">
    <property type="entry name" value="MFS_dom"/>
</dbReference>
<dbReference type="PROSITE" id="PS50850">
    <property type="entry name" value="MFS"/>
    <property type="match status" value="1"/>
</dbReference>
<evidence type="ECO:0000256" key="2">
    <source>
        <dbReference type="ARBA" id="ARBA00022692"/>
    </source>
</evidence>
<dbReference type="SUPFAM" id="SSF103473">
    <property type="entry name" value="MFS general substrate transporter"/>
    <property type="match status" value="1"/>
</dbReference>
<dbReference type="Proteomes" id="UP000679220">
    <property type="component" value="Unassembled WGS sequence"/>
</dbReference>
<feature type="transmembrane region" description="Helical" evidence="5">
    <location>
        <begin position="297"/>
        <end position="318"/>
    </location>
</feature>
<evidence type="ECO:0000256" key="5">
    <source>
        <dbReference type="SAM" id="Phobius"/>
    </source>
</evidence>
<reference evidence="7" key="1">
    <citation type="journal article" date="2018" name="Int. J. Syst. Evol. Microbiol.">
        <title>Carboxylicivirga sediminis sp. nov., isolated from coastal sediment.</title>
        <authorList>
            <person name="Wang F.Q."/>
            <person name="Ren L.H."/>
            <person name="Zou R.J."/>
            <person name="Sun Y.Z."/>
            <person name="Liu X.J."/>
            <person name="Jiang F."/>
            <person name="Liu L.J."/>
        </authorList>
    </citation>
    <scope>NUCLEOTIDE SEQUENCE</scope>
    <source>
        <strain evidence="7">JR1</strain>
    </source>
</reference>
<feature type="transmembrane region" description="Helical" evidence="5">
    <location>
        <begin position="330"/>
        <end position="349"/>
    </location>
</feature>
<feature type="transmembrane region" description="Helical" evidence="5">
    <location>
        <begin position="361"/>
        <end position="380"/>
    </location>
</feature>
<evidence type="ECO:0000259" key="6">
    <source>
        <dbReference type="PROSITE" id="PS50850"/>
    </source>
</evidence>
<feature type="domain" description="Major facilitator superfamily (MFS) profile" evidence="6">
    <location>
        <begin position="11"/>
        <end position="383"/>
    </location>
</feature>
<evidence type="ECO:0000256" key="1">
    <source>
        <dbReference type="ARBA" id="ARBA00004141"/>
    </source>
</evidence>
<feature type="transmembrane region" description="Helical" evidence="5">
    <location>
        <begin position="75"/>
        <end position="94"/>
    </location>
</feature>
<dbReference type="InterPro" id="IPR036259">
    <property type="entry name" value="MFS_trans_sf"/>
</dbReference>
<feature type="transmembrane region" description="Helical" evidence="5">
    <location>
        <begin position="42"/>
        <end position="68"/>
    </location>
</feature>
<dbReference type="PANTHER" id="PTHR43129">
    <property type="entry name" value="FOSMIDOMYCIN RESISTANCE PROTEIN"/>
    <property type="match status" value="1"/>
</dbReference>
<keyword evidence="4 5" id="KW-0472">Membrane</keyword>
<feature type="transmembrane region" description="Helical" evidence="5">
    <location>
        <begin position="100"/>
        <end position="122"/>
    </location>
</feature>
<dbReference type="PANTHER" id="PTHR43129:SF1">
    <property type="entry name" value="FOSMIDOMYCIN RESISTANCE PROTEIN"/>
    <property type="match status" value="1"/>
</dbReference>
<evidence type="ECO:0000313" key="7">
    <source>
        <dbReference type="EMBL" id="MBR8538066.1"/>
    </source>
</evidence>
<name>A0A941IYN2_9BACT</name>
<comment type="caution">
    <text evidence="7">The sequence shown here is derived from an EMBL/GenBank/DDBJ whole genome shotgun (WGS) entry which is preliminary data.</text>
</comment>
<reference evidence="7" key="2">
    <citation type="submission" date="2021-04" db="EMBL/GenBank/DDBJ databases">
        <authorList>
            <person name="Zhang T."/>
            <person name="Zhang Y."/>
            <person name="Lu D."/>
            <person name="Zuo D."/>
            <person name="Du Z."/>
        </authorList>
    </citation>
    <scope>NUCLEOTIDE SEQUENCE</scope>
    <source>
        <strain evidence="7">JR1</strain>
    </source>
</reference>
<evidence type="ECO:0000256" key="4">
    <source>
        <dbReference type="ARBA" id="ARBA00023136"/>
    </source>
</evidence>
<dbReference type="PROSITE" id="PS00216">
    <property type="entry name" value="SUGAR_TRANSPORT_1"/>
    <property type="match status" value="1"/>
</dbReference>